<dbReference type="CDD" id="cd03801">
    <property type="entry name" value="GT4_PimA-like"/>
    <property type="match status" value="1"/>
</dbReference>
<proteinExistence type="predicted"/>
<keyword evidence="3" id="KW-1185">Reference proteome</keyword>
<feature type="domain" description="Glycosyltransferase subfamily 4-like N-terminal" evidence="1">
    <location>
        <begin position="23"/>
        <end position="193"/>
    </location>
</feature>
<evidence type="ECO:0000313" key="3">
    <source>
        <dbReference type="Proteomes" id="UP000294299"/>
    </source>
</evidence>
<dbReference type="GO" id="GO:0016740">
    <property type="term" value="F:transferase activity"/>
    <property type="evidence" value="ECO:0007669"/>
    <property type="project" value="UniProtKB-KW"/>
</dbReference>
<dbReference type="Pfam" id="PF13692">
    <property type="entry name" value="Glyco_trans_1_4"/>
    <property type="match status" value="1"/>
</dbReference>
<dbReference type="KEGG" id="nfn:NFRAN_1544"/>
<dbReference type="OrthoDB" id="132546at2157"/>
<name>A0A484I9S6_9ARCH</name>
<keyword evidence="2" id="KW-0808">Transferase</keyword>
<protein>
    <submittedName>
        <fullName evidence="2">Glycosyl transferase group 1</fullName>
    </submittedName>
</protein>
<dbReference type="GeneID" id="39420887"/>
<dbReference type="PANTHER" id="PTHR12526">
    <property type="entry name" value="GLYCOSYLTRANSFERASE"/>
    <property type="match status" value="1"/>
</dbReference>
<dbReference type="InterPro" id="IPR028098">
    <property type="entry name" value="Glyco_trans_4-like_N"/>
</dbReference>
<gene>
    <name evidence="2" type="ORF">NFRAN_1544</name>
</gene>
<dbReference type="AlphaFoldDB" id="A0A484I9S6"/>
<dbReference type="Proteomes" id="UP000294299">
    <property type="component" value="Chromosome NFRAN"/>
</dbReference>
<dbReference type="Pfam" id="PF13439">
    <property type="entry name" value="Glyco_transf_4"/>
    <property type="match status" value="1"/>
</dbReference>
<sequence>MSVDAYLKPKVLMVSTEYPPITGGVGRYTSNLVKALKEIGVEVYVLCNEKGNGDFFGLEPLNENNSQVILDVVNAIKPDIVHIQLEHGLYGFKQVFKKNSNKPITNIEDFYEKCPIPIVTTFHSAYPFKQWLRISKLLYRQQNDILNTKSINPIDKIKEYWKALSTYYVFNKANKIKLKKSNANIVFSEYLANLISDGEISTVDTTNSDLEKNKIFVIYHGAEPILSVPPEKIQARRKFSLPIDRKIGLLFGFATNTKGWDILNKLNIPNNWTIVINQSKNLYGSGKSTPIRILDDPDSKIKQDSNNKDQKIINLNQGFLSDNDLSTLFYSCDIAILPYTVTSGSGVLFDALAHGLPFVATNLGFFKEFEKKGLGITVKRKPYEFERAIKKLEANYSDYVRKVEEFKSELKWTNIARQHLKIYIKSMSEGKKSTAL</sequence>
<evidence type="ECO:0000259" key="1">
    <source>
        <dbReference type="Pfam" id="PF13439"/>
    </source>
</evidence>
<dbReference type="SUPFAM" id="SSF53756">
    <property type="entry name" value="UDP-Glycosyltransferase/glycogen phosphorylase"/>
    <property type="match status" value="1"/>
</dbReference>
<dbReference type="EMBL" id="LR216287">
    <property type="protein sequence ID" value="VFJ13866.1"/>
    <property type="molecule type" value="Genomic_DNA"/>
</dbReference>
<dbReference type="Gene3D" id="3.40.50.2000">
    <property type="entry name" value="Glycogen Phosphorylase B"/>
    <property type="match status" value="2"/>
</dbReference>
<accession>A0A484I9S6</accession>
<organism evidence="2 3">
    <name type="scientific">Candidatus Nitrosocosmicus franklandianus</name>
    <dbReference type="NCBI Taxonomy" id="1798806"/>
    <lineage>
        <taxon>Archaea</taxon>
        <taxon>Nitrososphaerota</taxon>
        <taxon>Nitrososphaeria</taxon>
        <taxon>Nitrososphaerales</taxon>
        <taxon>Nitrososphaeraceae</taxon>
        <taxon>Candidatus Nitrosocosmicus</taxon>
    </lineage>
</organism>
<reference evidence="2 3" key="1">
    <citation type="submission" date="2019-02" db="EMBL/GenBank/DDBJ databases">
        <authorList>
            <person name="Lehtovirta-Morley E L."/>
        </authorList>
    </citation>
    <scope>NUCLEOTIDE SEQUENCE [LARGE SCALE GENOMIC DNA]</scope>
    <source>
        <strain evidence="2">NFRAN1</strain>
    </source>
</reference>
<evidence type="ECO:0000313" key="2">
    <source>
        <dbReference type="EMBL" id="VFJ13866.1"/>
    </source>
</evidence>
<dbReference type="RefSeq" id="WP_134483922.1">
    <property type="nucleotide sequence ID" value="NZ_LR216287.1"/>
</dbReference>